<protein>
    <submittedName>
        <fullName evidence="1">Uncharacterized protein</fullName>
    </submittedName>
</protein>
<evidence type="ECO:0000313" key="1">
    <source>
        <dbReference type="EMBL" id="KAG5176215.1"/>
    </source>
</evidence>
<dbReference type="AlphaFoldDB" id="A0A836C7T4"/>
<accession>A0A836C7T4</accession>
<comment type="caution">
    <text evidence="1">The sequence shown here is derived from an EMBL/GenBank/DDBJ whole genome shotgun (WGS) entry which is preliminary data.</text>
</comment>
<dbReference type="EMBL" id="JAFCMP010000539">
    <property type="protein sequence ID" value="KAG5176215.1"/>
    <property type="molecule type" value="Genomic_DNA"/>
</dbReference>
<evidence type="ECO:0000313" key="2">
    <source>
        <dbReference type="Proteomes" id="UP000664859"/>
    </source>
</evidence>
<reference evidence="1" key="1">
    <citation type="submission" date="2021-02" db="EMBL/GenBank/DDBJ databases">
        <title>First Annotated Genome of the Yellow-green Alga Tribonema minus.</title>
        <authorList>
            <person name="Mahan K.M."/>
        </authorList>
    </citation>
    <scope>NUCLEOTIDE SEQUENCE</scope>
    <source>
        <strain evidence="1">UTEX B ZZ1240</strain>
    </source>
</reference>
<organism evidence="1 2">
    <name type="scientific">Tribonema minus</name>
    <dbReference type="NCBI Taxonomy" id="303371"/>
    <lineage>
        <taxon>Eukaryota</taxon>
        <taxon>Sar</taxon>
        <taxon>Stramenopiles</taxon>
        <taxon>Ochrophyta</taxon>
        <taxon>PX clade</taxon>
        <taxon>Xanthophyceae</taxon>
        <taxon>Tribonematales</taxon>
        <taxon>Tribonemataceae</taxon>
        <taxon>Tribonema</taxon>
    </lineage>
</organism>
<sequence length="844" mass="83791">MNVAISMVTGNTVFCTTDGSDVFTNNVLAATAAKHTATANIPATASMELNCVAQSDGGGLSTQATQDAAIPMASVLVTVAADTTVLCTNDGTVVLTATKQVAGSAVAYTASTAIAVTQLVQLSCVAKSTAGMFSAPVTVWYKDHPKPNPPVATPAGGPDQFTPFAATSVLITVSDGSTVFCTMDNTPIVLGTTIAATAVAYKESTYIVIPKLTQLLCVTESAAGGVSNVAGWWYKLPTAPAAPAVTPAGGAAQATAAQAYSVTVAVEAGTTVWCTTDGNAVLMGPAPTLSATALTLKVTTAIQVPNLMLVNCVAKGLAGNYGSQVTMWYMPPVPPALPALTPLGGATEATAAGTLAVTVNVVAGTKVYCTTGATAVLTGNVLAATAVEYTAPIPIAASTVLNCAAKSDAGAFSAAVSKWFKKPPPPAAPVVTPVGGTDAKTTVAAATVSVAVVDGTSVYCTTDGTAVLTSKEGLFGTAVTPAGGADKASAVAAGTVSVHVIDGTTVWCTTTVPGQVAVAADGSVIAPDETEFDATTDVPIDQLMELTCRAQSTEGAYTATVAPSGGAGTDTAVEAVSVTIGVVDGTVVYCTTDGSTDFINTPTVTSTATAADATDSMKDAGISDSAIAHTEAGDMDINGDTQLNCVAQSAVGAIGMPVTVFYKLPPAPAPPALTPAGGDKEATASQTLMAVVPVATGTTVSCTFDGTMAAVGNTIAAAATTYSLTTSVAVTKSVPFTCVAKSAEGMVSTPVVTRWFAPPPPLAAPIARVSIGVAADTKIFCTADGTAVVTGTAVAQGAAVYAAATDVDIKQLTQLNCVAVSTKYTGLYSAPGKQLFRSRNRLVS</sequence>
<name>A0A836C7T4_9STRA</name>
<gene>
    <name evidence="1" type="ORF">JKP88DRAFT_282908</name>
</gene>
<dbReference type="Proteomes" id="UP000664859">
    <property type="component" value="Unassembled WGS sequence"/>
</dbReference>
<proteinExistence type="predicted"/>
<keyword evidence="2" id="KW-1185">Reference proteome</keyword>